<dbReference type="PANTHER" id="PTHR33204:SF29">
    <property type="entry name" value="TRANSCRIPTIONAL REGULATOR"/>
    <property type="match status" value="1"/>
</dbReference>
<dbReference type="SUPFAM" id="SSF46785">
    <property type="entry name" value="Winged helix' DNA-binding domain"/>
    <property type="match status" value="1"/>
</dbReference>
<sequence>MEMDQPEEDCQIRHLIAAISGNWKLLILFWLAQGPCRFNQLQRKLGRVTHRTLTRQLGELSASGFVHREDFQTIPPHVEYSLTPLGQSLIPLLEAMHDWAVENESLLPAKN</sequence>
<gene>
    <name evidence="5" type="ORF">PhaeoP63_03951</name>
</gene>
<name>A0AAD0EEV7_9RHOB</name>
<organism evidence="5 6">
    <name type="scientific">Phaeobacter gallaeciensis</name>
    <dbReference type="NCBI Taxonomy" id="60890"/>
    <lineage>
        <taxon>Bacteria</taxon>
        <taxon>Pseudomonadati</taxon>
        <taxon>Pseudomonadota</taxon>
        <taxon>Alphaproteobacteria</taxon>
        <taxon>Rhodobacterales</taxon>
        <taxon>Roseobacteraceae</taxon>
        <taxon>Phaeobacter</taxon>
    </lineage>
</organism>
<keyword evidence="1" id="KW-0805">Transcription regulation</keyword>
<dbReference type="AlphaFoldDB" id="A0AAD0EEV7"/>
<keyword evidence="2" id="KW-0238">DNA-binding</keyword>
<dbReference type="GO" id="GO:0003677">
    <property type="term" value="F:DNA binding"/>
    <property type="evidence" value="ECO:0007669"/>
    <property type="project" value="UniProtKB-KW"/>
</dbReference>
<dbReference type="RefSeq" id="WP_024099431.1">
    <property type="nucleotide sequence ID" value="NZ_CP010591.1"/>
</dbReference>
<feature type="domain" description="HTH hxlR-type" evidence="4">
    <location>
        <begin position="10"/>
        <end position="108"/>
    </location>
</feature>
<evidence type="ECO:0000313" key="6">
    <source>
        <dbReference type="Proteomes" id="UP000217545"/>
    </source>
</evidence>
<dbReference type="EMBL" id="CP010786">
    <property type="protein sequence ID" value="ATF07983.1"/>
    <property type="molecule type" value="Genomic_DNA"/>
</dbReference>
<geneLocation type="plasmid" evidence="6">
    <name>pp63_b</name>
</geneLocation>
<evidence type="ECO:0000256" key="2">
    <source>
        <dbReference type="ARBA" id="ARBA00023125"/>
    </source>
</evidence>
<evidence type="ECO:0000256" key="3">
    <source>
        <dbReference type="ARBA" id="ARBA00023163"/>
    </source>
</evidence>
<accession>A0AAD0EEV7</accession>
<dbReference type="Gene3D" id="1.10.10.10">
    <property type="entry name" value="Winged helix-like DNA-binding domain superfamily/Winged helix DNA-binding domain"/>
    <property type="match status" value="1"/>
</dbReference>
<evidence type="ECO:0000259" key="4">
    <source>
        <dbReference type="PROSITE" id="PS51118"/>
    </source>
</evidence>
<keyword evidence="3" id="KW-0804">Transcription</keyword>
<evidence type="ECO:0000256" key="1">
    <source>
        <dbReference type="ARBA" id="ARBA00023015"/>
    </source>
</evidence>
<proteinExistence type="predicted"/>
<protein>
    <submittedName>
        <fullName evidence="5">Transcriptional regulator, HxlR family</fullName>
    </submittedName>
</protein>
<dbReference type="InterPro" id="IPR036388">
    <property type="entry name" value="WH-like_DNA-bd_sf"/>
</dbReference>
<reference evidence="5 6" key="1">
    <citation type="journal article" date="2017" name="Front. Microbiol.">
        <title>Phaeobacter piscinae sp. nov., a species of the Roseobacter group and potential aquaculture probiont.</title>
        <authorList>
            <person name="Sonnenschein E.C."/>
            <person name="Phippen C.B.W."/>
            <person name="Nielsen K.F."/>
            <person name="Mateiu R.V."/>
            <person name="Melchiorsen J."/>
            <person name="Gram L."/>
            <person name="Overmann J."/>
            <person name="Freese H.M."/>
        </authorList>
    </citation>
    <scope>NUCLEOTIDE SEQUENCE [LARGE SCALE GENOMIC DNA]</scope>
    <source>
        <strain evidence="5 6">P63</strain>
    </source>
</reference>
<dbReference type="InterPro" id="IPR002577">
    <property type="entry name" value="HTH_HxlR"/>
</dbReference>
<dbReference type="GeneID" id="31848437"/>
<dbReference type="PROSITE" id="PS51118">
    <property type="entry name" value="HTH_HXLR"/>
    <property type="match status" value="1"/>
</dbReference>
<keyword evidence="5" id="KW-0614">Plasmid</keyword>
<dbReference type="Proteomes" id="UP000217545">
    <property type="component" value="Plasmid pP63_b"/>
</dbReference>
<dbReference type="Pfam" id="PF01638">
    <property type="entry name" value="HxlR"/>
    <property type="match status" value="1"/>
</dbReference>
<dbReference type="InterPro" id="IPR036390">
    <property type="entry name" value="WH_DNA-bd_sf"/>
</dbReference>
<evidence type="ECO:0000313" key="5">
    <source>
        <dbReference type="EMBL" id="ATF07983.1"/>
    </source>
</evidence>
<dbReference type="PANTHER" id="PTHR33204">
    <property type="entry name" value="TRANSCRIPTIONAL REGULATOR, MARR FAMILY"/>
    <property type="match status" value="1"/>
</dbReference>